<reference evidence="1" key="1">
    <citation type="submission" date="2020-08" db="EMBL/GenBank/DDBJ databases">
        <title>Plant Genome Project.</title>
        <authorList>
            <person name="Zhang R.-G."/>
        </authorList>
    </citation>
    <scope>NUCLEOTIDE SEQUENCE</scope>
    <source>
        <strain evidence="1">WSP0</strain>
        <tissue evidence="1">Leaf</tissue>
    </source>
</reference>
<evidence type="ECO:0000313" key="1">
    <source>
        <dbReference type="EMBL" id="KAG5562006.1"/>
    </source>
</evidence>
<dbReference type="AlphaFoldDB" id="A0AAV6LBB4"/>
<accession>A0AAV6LBB4</accession>
<sequence length="70" mass="8157">MKVLIGSQDLWDMVERSHEEPTSKEEEEKHSAMNQILNISFAATSKQAWDILQSSHRGIEKTMRVRLQFV</sequence>
<proteinExistence type="predicted"/>
<name>A0AAV6LBB4_9ERIC</name>
<evidence type="ECO:0000313" key="2">
    <source>
        <dbReference type="Proteomes" id="UP000823749"/>
    </source>
</evidence>
<protein>
    <submittedName>
        <fullName evidence="1">Uncharacterized protein</fullName>
    </submittedName>
</protein>
<organism evidence="1 2">
    <name type="scientific">Rhododendron griersonianum</name>
    <dbReference type="NCBI Taxonomy" id="479676"/>
    <lineage>
        <taxon>Eukaryota</taxon>
        <taxon>Viridiplantae</taxon>
        <taxon>Streptophyta</taxon>
        <taxon>Embryophyta</taxon>
        <taxon>Tracheophyta</taxon>
        <taxon>Spermatophyta</taxon>
        <taxon>Magnoliopsida</taxon>
        <taxon>eudicotyledons</taxon>
        <taxon>Gunneridae</taxon>
        <taxon>Pentapetalae</taxon>
        <taxon>asterids</taxon>
        <taxon>Ericales</taxon>
        <taxon>Ericaceae</taxon>
        <taxon>Ericoideae</taxon>
        <taxon>Rhodoreae</taxon>
        <taxon>Rhododendron</taxon>
    </lineage>
</organism>
<comment type="caution">
    <text evidence="1">The sequence shown here is derived from an EMBL/GenBank/DDBJ whole genome shotgun (WGS) entry which is preliminary data.</text>
</comment>
<keyword evidence="2" id="KW-1185">Reference proteome</keyword>
<dbReference type="Proteomes" id="UP000823749">
    <property type="component" value="Chromosome 2"/>
</dbReference>
<dbReference type="EMBL" id="JACTNZ010000002">
    <property type="protein sequence ID" value="KAG5562006.1"/>
    <property type="molecule type" value="Genomic_DNA"/>
</dbReference>
<gene>
    <name evidence="1" type="ORF">RHGRI_004895</name>
</gene>